<evidence type="ECO:0000313" key="2">
    <source>
        <dbReference type="Proteomes" id="UP001299546"/>
    </source>
</evidence>
<dbReference type="Proteomes" id="UP001299546">
    <property type="component" value="Unassembled WGS sequence"/>
</dbReference>
<organism evidence="1 2">
    <name type="scientific">Bariatricus massiliensis</name>
    <dbReference type="NCBI Taxonomy" id="1745713"/>
    <lineage>
        <taxon>Bacteria</taxon>
        <taxon>Bacillati</taxon>
        <taxon>Bacillota</taxon>
        <taxon>Clostridia</taxon>
        <taxon>Lachnospirales</taxon>
        <taxon>Lachnospiraceae</taxon>
        <taxon>Bariatricus</taxon>
    </lineage>
</organism>
<comment type="caution">
    <text evidence="1">The sequence shown here is derived from an EMBL/GenBank/DDBJ whole genome shotgun (WGS) entry which is preliminary data.</text>
</comment>
<dbReference type="EMBL" id="JAJCIS010000020">
    <property type="protein sequence ID" value="MCB7389225.1"/>
    <property type="molecule type" value="Genomic_DNA"/>
</dbReference>
<evidence type="ECO:0000313" key="1">
    <source>
        <dbReference type="EMBL" id="MCB7389225.1"/>
    </source>
</evidence>
<proteinExistence type="predicted"/>
<accession>A0ABS8DL95</accession>
<reference evidence="1 2" key="1">
    <citation type="submission" date="2021-10" db="EMBL/GenBank/DDBJ databases">
        <title>Collection of gut derived symbiotic bacterial strains cultured from healthy donors.</title>
        <authorList>
            <person name="Lin H."/>
            <person name="Littmann E."/>
            <person name="Kohout C."/>
            <person name="Pamer E.G."/>
        </authorList>
    </citation>
    <scope>NUCLEOTIDE SEQUENCE [LARGE SCALE GENOMIC DNA]</scope>
    <source>
        <strain evidence="1 2">DFI.1.165</strain>
    </source>
</reference>
<keyword evidence="2" id="KW-1185">Reference proteome</keyword>
<gene>
    <name evidence="1" type="ORF">LIZ65_18225</name>
</gene>
<name>A0ABS8DL95_9FIRM</name>
<protein>
    <submittedName>
        <fullName evidence="1">Uncharacterized protein</fullName>
    </submittedName>
</protein>
<dbReference type="RefSeq" id="WP_066734423.1">
    <property type="nucleotide sequence ID" value="NZ_JAJCIQ010000019.1"/>
</dbReference>
<sequence length="84" mass="9585">MSRRINVEVIARFNLEGDITPLQINWEDGQVFKIDRILASRQAASLKAGGQGIRYTIMVGGRQAFLYFENPIWFVEGKADVREI</sequence>